<dbReference type="AlphaFoldDB" id="A0A8J1XJ63"/>
<name>A0A8J1XJ63_OWEFU</name>
<evidence type="ECO:0000313" key="1">
    <source>
        <dbReference type="EMBL" id="CAH1799104.1"/>
    </source>
</evidence>
<reference evidence="1" key="1">
    <citation type="submission" date="2022-03" db="EMBL/GenBank/DDBJ databases">
        <authorList>
            <person name="Martin C."/>
        </authorList>
    </citation>
    <scope>NUCLEOTIDE SEQUENCE</scope>
</reference>
<dbReference type="Proteomes" id="UP000749559">
    <property type="component" value="Unassembled WGS sequence"/>
</dbReference>
<feature type="non-terminal residue" evidence="1">
    <location>
        <position position="1"/>
    </location>
</feature>
<gene>
    <name evidence="1" type="ORF">OFUS_LOCUS23157</name>
</gene>
<evidence type="ECO:0000313" key="2">
    <source>
        <dbReference type="Proteomes" id="UP000749559"/>
    </source>
</evidence>
<protein>
    <submittedName>
        <fullName evidence="1">Uncharacterized protein</fullName>
    </submittedName>
</protein>
<accession>A0A8J1XJ63</accession>
<proteinExistence type="predicted"/>
<keyword evidence="2" id="KW-1185">Reference proteome</keyword>
<organism evidence="1 2">
    <name type="scientific">Owenia fusiformis</name>
    <name type="common">Polychaete worm</name>
    <dbReference type="NCBI Taxonomy" id="6347"/>
    <lineage>
        <taxon>Eukaryota</taxon>
        <taxon>Metazoa</taxon>
        <taxon>Spiralia</taxon>
        <taxon>Lophotrochozoa</taxon>
        <taxon>Annelida</taxon>
        <taxon>Polychaeta</taxon>
        <taxon>Sedentaria</taxon>
        <taxon>Canalipalpata</taxon>
        <taxon>Sabellida</taxon>
        <taxon>Oweniida</taxon>
        <taxon>Oweniidae</taxon>
        <taxon>Owenia</taxon>
    </lineage>
</organism>
<dbReference type="EMBL" id="CAIIXF020000011">
    <property type="protein sequence ID" value="CAH1799104.1"/>
    <property type="molecule type" value="Genomic_DNA"/>
</dbReference>
<sequence>ITMDVSPCGAISPRNSIAIDLSPNGPWSSIEMDLSPSGSLSPWSSYHHVRLNVGVYPLGPLSQRASDQVGLGAQSEWTSHYVGLDPLGPLTKRTFIPLNLYLYHNGPHQVHGAYMHAI</sequence>
<comment type="caution">
    <text evidence="1">The sequence shown here is derived from an EMBL/GenBank/DDBJ whole genome shotgun (WGS) entry which is preliminary data.</text>
</comment>